<evidence type="ECO:0000313" key="6">
    <source>
        <dbReference type="EMBL" id="TQM44725.1"/>
    </source>
</evidence>
<dbReference type="PANTHER" id="PTHR43403">
    <property type="entry name" value="NAD-SPECIFIC GLUTAMATE DEHYDROGENASE"/>
    <property type="match status" value="1"/>
</dbReference>
<feature type="domain" description="NAD-specific glutamate dehydrogenase C-terminal" evidence="2">
    <location>
        <begin position="1260"/>
        <end position="1596"/>
    </location>
</feature>
<evidence type="ECO:0000259" key="2">
    <source>
        <dbReference type="Pfam" id="PF21074"/>
    </source>
</evidence>
<name>A0A543GF88_9PSEU</name>
<dbReference type="Proteomes" id="UP000319818">
    <property type="component" value="Unassembled WGS sequence"/>
</dbReference>
<gene>
    <name evidence="6" type="ORF">FB388_2097</name>
</gene>
<evidence type="ECO:0000259" key="1">
    <source>
        <dbReference type="Pfam" id="PF05088"/>
    </source>
</evidence>
<feature type="domain" description="NAD-glutamate dehydrogenase catalytic" evidence="1">
    <location>
        <begin position="734"/>
        <end position="1213"/>
    </location>
</feature>
<dbReference type="InterPro" id="IPR049056">
    <property type="entry name" value="NAD_Glu_DH_HM3"/>
</dbReference>
<dbReference type="Pfam" id="PF21073">
    <property type="entry name" value="GDH_HM1"/>
    <property type="match status" value="1"/>
</dbReference>
<sequence>MRAIPHDDRSEVIERVRRYASKRMGGDGARMYLALVDRYYERVAAEDLAARAVPDLFGIALAHLRLARRRRAGRLNVTVCSPTFDGEGFACPHTVVQVVTDDMPFIPESLETELDRQGFGLHLALHPVFEVVRGADGELLGVLGENEPGNADVVRESFHHIEIDRQADPAVLEQLRRDLVRVLEDVRAADEDQAAMRERAVSIAQALPSEAVVVEPQDRAEAADFLRWLADDHFTFLGYREYELVRGPDEEVLRAVDGSGLGVLRDVRRRTASHPVSALPPDVQRKIQEPVLLNITKANSRATVQRGTHLDYVGVKRFDENGRAVGERRFLGLYPRSVAKAALADIPIVRQKMRAVLDRAADPRHTYEAQVLVDILDGYPRDEILQSTADELYGDAMAIIELQHRQRLRLRVRRDGFGRFFSCFVDLPLGRLDEAARVGIRDTLMTAFHGVHAEESTLVTDSSVVRLHFVVYVEPGTVSDLDPSLIEARLTSALRTWTDDLADALVEEFGEGQGVLLFSRYANAMPSGYQDDHTARTAVSDIRRVEALLAGEPPDGLAMHLYFVLDSIDPLPRLKLYRYGEPLMLSDVVPLLENMGTRVVDERPYEIRPAGAQPVWIYDLGLRHEDLGEFDVADVRERFQDTLAAVWRGEIENDRFNRLVLRAGLRGRDATVLRAYVRYMRQVGTTFSRDVMATTLVDNPDIAALLVELFAIRFDPDHDVRDDRGLAAKRAAAEIERRIDTVARLNEDRVLRSILNLVTATLRTNSFTDGATSLAFKLDPRGIPDLPEPRPAFETFVYSPRVEGVYLRGGPIARGGLVWSDRPEDFRTEILGLVKAQTVTNAVAVPVGAKGAFVVRSPQELQACYRTFVRGLLDVTDNVVDGRVVAPHRVVRHDGDDPYLVVAPDKGTAEFSDLANAVSHEYGFWLGDAFASGGSTGYDRKAMGITARGAWVSVRRHFRSLGIDVQNEDVTVAGIGDMSGDVFGNGMLSSRHIRLVAAFDHRHVFVDPDPDPERSHDERARLFAMAHSSWADYDPELISPGGGVFSRASREVPLSDEVRRALGVDADSLSADELVRAILEAPVDLLWNGGVGTYVKASTEPNADVGDKQNDAVRVDAARLRCRVVGEGGNLGFTQRARTEYALRGGQINADVVDGSAGVNCSDREVNIKILLDRVARDGDLTRKQRDELLAAMTDDVAAHVLADNDRLTRAVHLDSAQAPAMRDVHARYLDALEHSGRLDRAQEQLPSTAELMGRAEIGGGLQLPEFALLLAYSKIELFDELVDSDVPEDPFLGRELERYFPDALRDRYARQIQEHPLRREIIATRVANGVVDRAGMTFVSRLTEETGLAAPDVARAHTAARDIFGLSALWARLEALDDVVTTRTQISLFLELRRLAERATRWLLRNREQPLDVAEAIELFEPGVRELTPLIPELIGEDRRSVLDRTVRGHVDAGVPEDLARAVRTSPELVAALDVTSVACSTERPVRDVAVVHFALEEHLRLGWLRARILELPRDERWPALARAALREDLHVVHSAITAEVVRTSWPGSDGHEQVRDWIATTDAAARRCLRLLDEIAAAGRSDLATVSVALREIRTLLRGSGG</sequence>
<dbReference type="RefSeq" id="WP_142099791.1">
    <property type="nucleotide sequence ID" value="NZ_VFPH01000001.1"/>
</dbReference>
<dbReference type="Pfam" id="PF21078">
    <property type="entry name" value="GDH_HM3"/>
    <property type="match status" value="1"/>
</dbReference>
<keyword evidence="7" id="KW-1185">Reference proteome</keyword>
<dbReference type="InterPro" id="IPR036291">
    <property type="entry name" value="NAD(P)-bd_dom_sf"/>
</dbReference>
<dbReference type="GO" id="GO:0006538">
    <property type="term" value="P:L-glutamate catabolic process"/>
    <property type="evidence" value="ECO:0007669"/>
    <property type="project" value="InterPro"/>
</dbReference>
<evidence type="ECO:0000259" key="3">
    <source>
        <dbReference type="Pfam" id="PF21075"/>
    </source>
</evidence>
<feature type="domain" description="NAD-glutamate dehydrogenase ACT3" evidence="5">
    <location>
        <begin position="557"/>
        <end position="634"/>
    </location>
</feature>
<evidence type="ECO:0000313" key="7">
    <source>
        <dbReference type="Proteomes" id="UP000319818"/>
    </source>
</evidence>
<accession>A0A543GF88</accession>
<evidence type="ECO:0000259" key="4">
    <source>
        <dbReference type="Pfam" id="PF21076"/>
    </source>
</evidence>
<dbReference type="Pfam" id="PF21076">
    <property type="entry name" value="GDH_ACT2"/>
    <property type="match status" value="1"/>
</dbReference>
<dbReference type="InterPro" id="IPR024727">
    <property type="entry name" value="NAD_Glu_DH_N_ACT1"/>
</dbReference>
<dbReference type="Pfam" id="PF21074">
    <property type="entry name" value="GDH_C"/>
    <property type="match status" value="1"/>
</dbReference>
<feature type="domain" description="NAD-glutamate dehydrogenase N-terminal ACT1" evidence="3">
    <location>
        <begin position="36"/>
        <end position="179"/>
    </location>
</feature>
<dbReference type="InterPro" id="IPR046346">
    <property type="entry name" value="Aminoacid_DH-like_N_sf"/>
</dbReference>
<dbReference type="Pfam" id="PF21077">
    <property type="entry name" value="GDH_ACT3"/>
    <property type="match status" value="1"/>
</dbReference>
<dbReference type="InterPro" id="IPR048381">
    <property type="entry name" value="GDH_C"/>
</dbReference>
<organism evidence="6 7">
    <name type="scientific">Pseudonocardia cypriaca</name>
    <dbReference type="NCBI Taxonomy" id="882449"/>
    <lineage>
        <taxon>Bacteria</taxon>
        <taxon>Bacillati</taxon>
        <taxon>Actinomycetota</taxon>
        <taxon>Actinomycetes</taxon>
        <taxon>Pseudonocardiales</taxon>
        <taxon>Pseudonocardiaceae</taxon>
        <taxon>Pseudonocardia</taxon>
    </lineage>
</organism>
<dbReference type="Pfam" id="PF05088">
    <property type="entry name" value="Bac_GDH_CD"/>
    <property type="match status" value="1"/>
</dbReference>
<dbReference type="GO" id="GO:0004352">
    <property type="term" value="F:glutamate dehydrogenase (NAD+) activity"/>
    <property type="evidence" value="ECO:0007669"/>
    <property type="project" value="InterPro"/>
</dbReference>
<protein>
    <submittedName>
        <fullName evidence="6">Glutamate dehydrogenase</fullName>
    </submittedName>
</protein>
<dbReference type="InterPro" id="IPR049064">
    <property type="entry name" value="NAD_Glu_DH_ACT3"/>
</dbReference>
<dbReference type="SUPFAM" id="SSF53223">
    <property type="entry name" value="Aminoacid dehydrogenase-like, N-terminal domain"/>
    <property type="match status" value="1"/>
</dbReference>
<dbReference type="GO" id="GO:0004069">
    <property type="term" value="F:L-aspartate:2-oxoglutarate aminotransferase activity"/>
    <property type="evidence" value="ECO:0007669"/>
    <property type="project" value="InterPro"/>
</dbReference>
<proteinExistence type="predicted"/>
<dbReference type="PIRSF" id="PIRSF036761">
    <property type="entry name" value="GDH_Mll4104"/>
    <property type="match status" value="1"/>
</dbReference>
<dbReference type="PANTHER" id="PTHR43403:SF1">
    <property type="entry name" value="NAD-SPECIFIC GLUTAMATE DEHYDROGENASE"/>
    <property type="match status" value="1"/>
</dbReference>
<comment type="caution">
    <text evidence="6">The sequence shown here is derived from an EMBL/GenBank/DDBJ whole genome shotgun (WGS) entry which is preliminary data.</text>
</comment>
<dbReference type="SUPFAM" id="SSF51735">
    <property type="entry name" value="NAD(P)-binding Rossmann-fold domains"/>
    <property type="match status" value="1"/>
</dbReference>
<dbReference type="InterPro" id="IPR049058">
    <property type="entry name" value="NAD_Glu_DH_HM2"/>
</dbReference>
<dbReference type="InterPro" id="IPR049062">
    <property type="entry name" value="NAD_Glu_DH_ACT2"/>
</dbReference>
<dbReference type="InterPro" id="IPR007780">
    <property type="entry name" value="NAD_Glu_DH_bac"/>
</dbReference>
<dbReference type="Pfam" id="PF21075">
    <property type="entry name" value="GDH_ACT1"/>
    <property type="match status" value="1"/>
</dbReference>
<dbReference type="Gene3D" id="3.40.50.720">
    <property type="entry name" value="NAD(P)-binding Rossmann-like Domain"/>
    <property type="match status" value="1"/>
</dbReference>
<dbReference type="Pfam" id="PF21079">
    <property type="entry name" value="GDH_HM2"/>
    <property type="match status" value="1"/>
</dbReference>
<reference evidence="6 7" key="1">
    <citation type="submission" date="2019-06" db="EMBL/GenBank/DDBJ databases">
        <title>Sequencing the genomes of 1000 actinobacteria strains.</title>
        <authorList>
            <person name="Klenk H.-P."/>
        </authorList>
    </citation>
    <scope>NUCLEOTIDE SEQUENCE [LARGE SCALE GENOMIC DNA]</scope>
    <source>
        <strain evidence="6 7">DSM 45511</strain>
    </source>
</reference>
<dbReference type="InterPro" id="IPR049059">
    <property type="entry name" value="NAD_Glu_DH_HM1"/>
</dbReference>
<evidence type="ECO:0000259" key="5">
    <source>
        <dbReference type="Pfam" id="PF21077"/>
    </source>
</evidence>
<feature type="domain" description="NAD-glutamate dehydrogenase ACT2" evidence="4">
    <location>
        <begin position="409"/>
        <end position="498"/>
    </location>
</feature>
<dbReference type="InterPro" id="IPR028971">
    <property type="entry name" value="NAD-GDH_cat"/>
</dbReference>
<dbReference type="EMBL" id="VFPH01000001">
    <property type="protein sequence ID" value="TQM44725.1"/>
    <property type="molecule type" value="Genomic_DNA"/>
</dbReference>
<dbReference type="OrthoDB" id="9758052at2"/>